<name>A0A3M7QNF4_BRAPC</name>
<protein>
    <submittedName>
        <fullName evidence="2">Serine threonine-kinase N2-like</fullName>
    </submittedName>
</protein>
<feature type="non-terminal residue" evidence="2">
    <location>
        <position position="1"/>
    </location>
</feature>
<keyword evidence="2" id="KW-0418">Kinase</keyword>
<evidence type="ECO:0000313" key="3">
    <source>
        <dbReference type="Proteomes" id="UP000276133"/>
    </source>
</evidence>
<dbReference type="Gene3D" id="3.30.200.20">
    <property type="entry name" value="Phosphorylase Kinase, domain 1"/>
    <property type="match status" value="1"/>
</dbReference>
<dbReference type="EMBL" id="REGN01005611">
    <property type="protein sequence ID" value="RNA12803.1"/>
    <property type="molecule type" value="Genomic_DNA"/>
</dbReference>
<dbReference type="Pfam" id="PF00433">
    <property type="entry name" value="Pkinase_C"/>
    <property type="match status" value="1"/>
</dbReference>
<proteinExistence type="predicted"/>
<keyword evidence="2" id="KW-0808">Transferase</keyword>
<organism evidence="2 3">
    <name type="scientific">Brachionus plicatilis</name>
    <name type="common">Marine rotifer</name>
    <name type="synonym">Brachionus muelleri</name>
    <dbReference type="NCBI Taxonomy" id="10195"/>
    <lineage>
        <taxon>Eukaryota</taxon>
        <taxon>Metazoa</taxon>
        <taxon>Spiralia</taxon>
        <taxon>Gnathifera</taxon>
        <taxon>Rotifera</taxon>
        <taxon>Eurotatoria</taxon>
        <taxon>Monogononta</taxon>
        <taxon>Pseudotrocha</taxon>
        <taxon>Ploima</taxon>
        <taxon>Brachionidae</taxon>
        <taxon>Brachionus</taxon>
    </lineage>
</organism>
<reference evidence="2 3" key="1">
    <citation type="journal article" date="2018" name="Sci. Rep.">
        <title>Genomic signatures of local adaptation to the degree of environmental predictability in rotifers.</title>
        <authorList>
            <person name="Franch-Gras L."/>
            <person name="Hahn C."/>
            <person name="Garcia-Roger E.M."/>
            <person name="Carmona M.J."/>
            <person name="Serra M."/>
            <person name="Gomez A."/>
        </authorList>
    </citation>
    <scope>NUCLEOTIDE SEQUENCE [LARGE SCALE GENOMIC DNA]</scope>
    <source>
        <strain evidence="2">HYR1</strain>
    </source>
</reference>
<dbReference type="OrthoDB" id="63267at2759"/>
<dbReference type="AlphaFoldDB" id="A0A3M7QNF4"/>
<keyword evidence="3" id="KW-1185">Reference proteome</keyword>
<dbReference type="GO" id="GO:0005524">
    <property type="term" value="F:ATP binding"/>
    <property type="evidence" value="ECO:0007669"/>
    <property type="project" value="InterPro"/>
</dbReference>
<evidence type="ECO:0000259" key="1">
    <source>
        <dbReference type="Pfam" id="PF00433"/>
    </source>
</evidence>
<evidence type="ECO:0000313" key="2">
    <source>
        <dbReference type="EMBL" id="RNA12803.1"/>
    </source>
</evidence>
<dbReference type="GO" id="GO:0004674">
    <property type="term" value="F:protein serine/threonine kinase activity"/>
    <property type="evidence" value="ECO:0007669"/>
    <property type="project" value="InterPro"/>
</dbReference>
<dbReference type="STRING" id="10195.A0A3M7QNF4"/>
<dbReference type="Proteomes" id="UP000276133">
    <property type="component" value="Unassembled WGS sequence"/>
</dbReference>
<dbReference type="InterPro" id="IPR017892">
    <property type="entry name" value="Pkinase_C"/>
</dbReference>
<accession>A0A3M7QNF4</accession>
<feature type="domain" description="Protein kinase C-terminal" evidence="1">
    <location>
        <begin position="1"/>
        <end position="42"/>
    </location>
</feature>
<comment type="caution">
    <text evidence="2">The sequence shown here is derived from an EMBL/GenBank/DDBJ whole genome shotgun (WGS) entry which is preliminary data.</text>
</comment>
<gene>
    <name evidence="2" type="ORF">BpHYR1_039175</name>
</gene>
<sequence>KSPEDVSNFDEEFTREEAVLTPPKDHRPINSDEQAKFVDFDFVADWC</sequence>